<dbReference type="EMBL" id="CAKKNE010000004">
    <property type="protein sequence ID" value="CAH0375031.1"/>
    <property type="molecule type" value="Genomic_DNA"/>
</dbReference>
<feature type="compositionally biased region" description="Acidic residues" evidence="1">
    <location>
        <begin position="103"/>
        <end position="112"/>
    </location>
</feature>
<keyword evidence="3" id="KW-1185">Reference proteome</keyword>
<dbReference type="AlphaFoldDB" id="A0A8J2SUI7"/>
<reference evidence="2" key="1">
    <citation type="submission" date="2021-11" db="EMBL/GenBank/DDBJ databases">
        <authorList>
            <consortium name="Genoscope - CEA"/>
            <person name="William W."/>
        </authorList>
    </citation>
    <scope>NUCLEOTIDE SEQUENCE</scope>
</reference>
<comment type="caution">
    <text evidence="2">The sequence shown here is derived from an EMBL/GenBank/DDBJ whole genome shotgun (WGS) entry which is preliminary data.</text>
</comment>
<accession>A0A8J2SUI7</accession>
<feature type="compositionally biased region" description="Basic and acidic residues" evidence="1">
    <location>
        <begin position="147"/>
        <end position="158"/>
    </location>
</feature>
<proteinExistence type="predicted"/>
<sequence>MSKSPAKLPTSSIPKSPITPSKLSKELWPPPSPPQTGDAALLARCRKLEVENGKLKSAQCVWDSEWTAFTRKLEAAEHRARDAEAEIARLRAESSPRSRASTLDEEDDDVDELERQLDTVGENERLTRELAAARARIAELERQLDRRTVENWPRERRGTRSPADARAPIELEISTPPPPPSSPLSSQSCPTPVVSGAFSGPGSRLWSMIARPGLLWLPPELQEIALSREASK</sequence>
<evidence type="ECO:0000313" key="2">
    <source>
        <dbReference type="EMBL" id="CAH0375031.1"/>
    </source>
</evidence>
<evidence type="ECO:0000256" key="1">
    <source>
        <dbReference type="SAM" id="MobiDB-lite"/>
    </source>
</evidence>
<name>A0A8J2SUI7_9STRA</name>
<protein>
    <submittedName>
        <fullName evidence="2">Uncharacterized protein</fullName>
    </submittedName>
</protein>
<feature type="region of interest" description="Disordered" evidence="1">
    <location>
        <begin position="147"/>
        <end position="197"/>
    </location>
</feature>
<feature type="region of interest" description="Disordered" evidence="1">
    <location>
        <begin position="88"/>
        <end position="118"/>
    </location>
</feature>
<evidence type="ECO:0000313" key="3">
    <source>
        <dbReference type="Proteomes" id="UP000789595"/>
    </source>
</evidence>
<feature type="compositionally biased region" description="Low complexity" evidence="1">
    <location>
        <begin position="7"/>
        <end position="22"/>
    </location>
</feature>
<feature type="compositionally biased region" description="Low complexity" evidence="1">
    <location>
        <begin position="183"/>
        <end position="192"/>
    </location>
</feature>
<gene>
    <name evidence="2" type="ORF">PECAL_4P23490</name>
</gene>
<organism evidence="2 3">
    <name type="scientific">Pelagomonas calceolata</name>
    <dbReference type="NCBI Taxonomy" id="35677"/>
    <lineage>
        <taxon>Eukaryota</taxon>
        <taxon>Sar</taxon>
        <taxon>Stramenopiles</taxon>
        <taxon>Ochrophyta</taxon>
        <taxon>Pelagophyceae</taxon>
        <taxon>Pelagomonadales</taxon>
        <taxon>Pelagomonadaceae</taxon>
        <taxon>Pelagomonas</taxon>
    </lineage>
</organism>
<dbReference type="Proteomes" id="UP000789595">
    <property type="component" value="Unassembled WGS sequence"/>
</dbReference>
<feature type="region of interest" description="Disordered" evidence="1">
    <location>
        <begin position="1"/>
        <end position="38"/>
    </location>
</feature>